<keyword evidence="2" id="KW-1185">Reference proteome</keyword>
<proteinExistence type="predicted"/>
<dbReference type="EMBL" id="BAABHK010000008">
    <property type="protein sequence ID" value="GAA4630104.1"/>
    <property type="molecule type" value="Genomic_DNA"/>
</dbReference>
<gene>
    <name evidence="1" type="ORF">GCM10023196_054080</name>
</gene>
<protein>
    <submittedName>
        <fullName evidence="1">Uncharacterized protein</fullName>
    </submittedName>
</protein>
<organism evidence="1 2">
    <name type="scientific">Actinoallomurus vinaceus</name>
    <dbReference type="NCBI Taxonomy" id="1080074"/>
    <lineage>
        <taxon>Bacteria</taxon>
        <taxon>Bacillati</taxon>
        <taxon>Actinomycetota</taxon>
        <taxon>Actinomycetes</taxon>
        <taxon>Streptosporangiales</taxon>
        <taxon>Thermomonosporaceae</taxon>
        <taxon>Actinoallomurus</taxon>
    </lineage>
</organism>
<accession>A0ABP8UEA9</accession>
<evidence type="ECO:0000313" key="1">
    <source>
        <dbReference type="EMBL" id="GAA4630104.1"/>
    </source>
</evidence>
<reference evidence="2" key="1">
    <citation type="journal article" date="2019" name="Int. J. Syst. Evol. Microbiol.">
        <title>The Global Catalogue of Microorganisms (GCM) 10K type strain sequencing project: providing services to taxonomists for standard genome sequencing and annotation.</title>
        <authorList>
            <consortium name="The Broad Institute Genomics Platform"/>
            <consortium name="The Broad Institute Genome Sequencing Center for Infectious Disease"/>
            <person name="Wu L."/>
            <person name="Ma J."/>
        </authorList>
    </citation>
    <scope>NUCLEOTIDE SEQUENCE [LARGE SCALE GENOMIC DNA]</scope>
    <source>
        <strain evidence="2">JCM 17939</strain>
    </source>
</reference>
<comment type="caution">
    <text evidence="1">The sequence shown here is derived from an EMBL/GenBank/DDBJ whole genome shotgun (WGS) entry which is preliminary data.</text>
</comment>
<name>A0ABP8UEA9_9ACTN</name>
<sequence>MAGPGCRQTSDRRLLTMHATLTEHARCLYGDEYRPTPECALEHHEHYFVEELTFADADSILAMLHELSPHLVDGHLPVWIRNLAYRLVLLQRPNEPTLMREAADSLYLHGPDWDDIAADLRHRADALEAAA</sequence>
<evidence type="ECO:0000313" key="2">
    <source>
        <dbReference type="Proteomes" id="UP001501442"/>
    </source>
</evidence>
<dbReference type="Proteomes" id="UP001501442">
    <property type="component" value="Unassembled WGS sequence"/>
</dbReference>